<gene>
    <name evidence="3" type="ORF">ACFL27_05840</name>
</gene>
<accession>A0ABV6YU29</accession>
<dbReference type="PANTHER" id="PTHR12558">
    <property type="entry name" value="CELL DIVISION CYCLE 16,23,27"/>
    <property type="match status" value="1"/>
</dbReference>
<feature type="repeat" description="TPR" evidence="1">
    <location>
        <begin position="249"/>
        <end position="282"/>
    </location>
</feature>
<dbReference type="Gene3D" id="1.25.40.10">
    <property type="entry name" value="Tetratricopeptide repeat domain"/>
    <property type="match status" value="1"/>
</dbReference>
<protein>
    <submittedName>
        <fullName evidence="3">Tetratricopeptide repeat protein</fullName>
    </submittedName>
</protein>
<dbReference type="EMBL" id="JBHPBY010000055">
    <property type="protein sequence ID" value="MFC1849714.1"/>
    <property type="molecule type" value="Genomic_DNA"/>
</dbReference>
<dbReference type="InterPro" id="IPR011990">
    <property type="entry name" value="TPR-like_helical_dom_sf"/>
</dbReference>
<name>A0ABV6YU29_UNCC1</name>
<feature type="transmembrane region" description="Helical" evidence="2">
    <location>
        <begin position="57"/>
        <end position="74"/>
    </location>
</feature>
<dbReference type="Pfam" id="PF13181">
    <property type="entry name" value="TPR_8"/>
    <property type="match status" value="2"/>
</dbReference>
<keyword evidence="2" id="KW-1133">Transmembrane helix</keyword>
<keyword evidence="2" id="KW-0472">Membrane</keyword>
<proteinExistence type="predicted"/>
<keyword evidence="1" id="KW-0802">TPR repeat</keyword>
<feature type="transmembrane region" description="Helical" evidence="2">
    <location>
        <begin position="186"/>
        <end position="205"/>
    </location>
</feature>
<keyword evidence="2" id="KW-0812">Transmembrane</keyword>
<dbReference type="SMART" id="SM00028">
    <property type="entry name" value="TPR"/>
    <property type="match status" value="5"/>
</dbReference>
<dbReference type="PANTHER" id="PTHR12558:SF13">
    <property type="entry name" value="CELL DIVISION CYCLE PROTEIN 27 HOMOLOG"/>
    <property type="match status" value="1"/>
</dbReference>
<sequence>MSDRKRESEKKYILFFPVLGCFCLFSIPYLHWKDGIILGLLALGTLFILKKKITNFLSLRLLTGITLFYFSLRLPTKNLFWEFEQSMMTFADYGHTLIGVAGIIYLVNLLREVHKQRVTSLHTVDMALLIGFTLFLIYGATTLVLGKLLSLSVYLNHRLFSYFSTAVILFLLTLRLEKIKSTARKTVLFSLLGVIVAAIASQIFLAARITKLSREAANQMLANQFQSSLVTCTRIYELNRELQWTPFTVSALNNLGILAFRQQNYDDAKEYFRQVVRIRDSDPVALFGLGSALSQSGKEKQAYPYFRQFIKLDFSLSKLEKTFHPAPETFKLLGLIFKEHGKFPKAMELFYRTKRAGLISGEIEYHLGTIYFALKNPERAKFQFQKAADLGFQSPDLYYKLALIAQKRKKWHNVLKYGRDALHVSPTYIDAYSIMEEAQLKINNPDKLAIIRKRKAALIPELKLENLRTKDVILLGYTIPKRTYRQGDEISVIFFSRIARQLEKKYEPIYLILGKPPLVYSRTEFNLLDQLKQESRPYFEGDIVISKCSLDGRTLLPGLSGFSYYLPGNINLDQNQQAKTILEVDSSKYLSLSTLTITPHLYRRISFKPHQLRHIFDEQLDVRYLKTYFYLANRYGLDIPLLFPSRSFSTSSIIIVSALTFAGELEHGHKLAQLVMHDINNKEWIWTIRAGVDSSEWAWDCPGMRIAHRRAKIATSWTVYTQGREFEAHKYYSVFTFPKPIVLKKLRMQYLSSKGCIEVCDLIIQGHSNRKNE</sequence>
<evidence type="ECO:0000256" key="2">
    <source>
        <dbReference type="SAM" id="Phobius"/>
    </source>
</evidence>
<evidence type="ECO:0000313" key="4">
    <source>
        <dbReference type="Proteomes" id="UP001594351"/>
    </source>
</evidence>
<dbReference type="Pfam" id="PF13374">
    <property type="entry name" value="TPR_10"/>
    <property type="match status" value="1"/>
</dbReference>
<dbReference type="Proteomes" id="UP001594351">
    <property type="component" value="Unassembled WGS sequence"/>
</dbReference>
<evidence type="ECO:0000313" key="3">
    <source>
        <dbReference type="EMBL" id="MFC1849714.1"/>
    </source>
</evidence>
<reference evidence="3 4" key="1">
    <citation type="submission" date="2024-09" db="EMBL/GenBank/DDBJ databases">
        <title>Laminarin stimulates single cell rates of sulfate reduction while oxygen inhibits transcriptomic activity in coastal marine sediment.</title>
        <authorList>
            <person name="Lindsay M."/>
            <person name="Orcutt B."/>
            <person name="Emerson D."/>
            <person name="Stepanauskas R."/>
            <person name="D'Angelo T."/>
        </authorList>
    </citation>
    <scope>NUCLEOTIDE SEQUENCE [LARGE SCALE GENOMIC DNA]</scope>
    <source>
        <strain evidence="3">SAG AM-311-K15</strain>
    </source>
</reference>
<dbReference type="PROSITE" id="PS50005">
    <property type="entry name" value="TPR"/>
    <property type="match status" value="1"/>
</dbReference>
<evidence type="ECO:0000256" key="1">
    <source>
        <dbReference type="PROSITE-ProRule" id="PRU00339"/>
    </source>
</evidence>
<comment type="caution">
    <text evidence="3">The sequence shown here is derived from an EMBL/GenBank/DDBJ whole genome shotgun (WGS) entry which is preliminary data.</text>
</comment>
<organism evidence="3 4">
    <name type="scientific">candidate division CSSED10-310 bacterium</name>
    <dbReference type="NCBI Taxonomy" id="2855610"/>
    <lineage>
        <taxon>Bacteria</taxon>
        <taxon>Bacteria division CSSED10-310</taxon>
    </lineage>
</organism>
<feature type="transmembrane region" description="Helical" evidence="2">
    <location>
        <begin position="94"/>
        <end position="111"/>
    </location>
</feature>
<feature type="transmembrane region" description="Helical" evidence="2">
    <location>
        <begin position="35"/>
        <end position="50"/>
    </location>
</feature>
<keyword evidence="4" id="KW-1185">Reference proteome</keyword>
<feature type="transmembrane region" description="Helical" evidence="2">
    <location>
        <begin position="157"/>
        <end position="174"/>
    </location>
</feature>
<feature type="transmembrane region" description="Helical" evidence="2">
    <location>
        <begin position="123"/>
        <end position="145"/>
    </location>
</feature>
<dbReference type="SUPFAM" id="SSF81901">
    <property type="entry name" value="HCP-like"/>
    <property type="match status" value="1"/>
</dbReference>
<dbReference type="InterPro" id="IPR019734">
    <property type="entry name" value="TPR_rpt"/>
</dbReference>
<feature type="transmembrane region" description="Helical" evidence="2">
    <location>
        <begin position="12"/>
        <end position="29"/>
    </location>
</feature>